<dbReference type="Gene3D" id="3.40.50.300">
    <property type="entry name" value="P-loop containing nucleotide triphosphate hydrolases"/>
    <property type="match status" value="1"/>
</dbReference>
<comment type="subcellular location">
    <subcellularLocation>
        <location evidence="6">Cytoplasm</location>
    </subcellularLocation>
    <text evidence="6">May associate with membranes.</text>
</comment>
<dbReference type="SUPFAM" id="SSF52540">
    <property type="entry name" value="P-loop containing nucleoside triphosphate hydrolases"/>
    <property type="match status" value="1"/>
</dbReference>
<dbReference type="FunFam" id="3.40.50.11060:FF:000001">
    <property type="entry name" value="GTPase HflX"/>
    <property type="match status" value="1"/>
</dbReference>
<dbReference type="GO" id="GO:0003924">
    <property type="term" value="F:GTPase activity"/>
    <property type="evidence" value="ECO:0007669"/>
    <property type="project" value="UniProtKB-UniRule"/>
</dbReference>
<protein>
    <recommendedName>
        <fullName evidence="6">GTPase HflX</fullName>
    </recommendedName>
    <alternativeName>
        <fullName evidence="6">GTP-binding protein HflX</fullName>
    </alternativeName>
</protein>
<feature type="binding site" evidence="7">
    <location>
        <begin position="324"/>
        <end position="327"/>
    </location>
    <ligand>
        <name>GTP</name>
        <dbReference type="ChEBI" id="CHEBI:37565"/>
    </ligand>
</feature>
<evidence type="ECO:0000256" key="6">
    <source>
        <dbReference type="HAMAP-Rule" id="MF_00900"/>
    </source>
</evidence>
<dbReference type="InterPro" id="IPR042108">
    <property type="entry name" value="GTPase_HflX_N_sf"/>
</dbReference>
<sequence>MEKTSAPADHRAIIVSVDLITFNKKYSENFNSDEFIDLAKSAGLQVEDHILSNQSFVSASHFLTKGKVEELRILSSEKDIKLVVLDCELSPSQERNLEKLLCARVLDRTGLILDIFAARAHSDIGKLQVELAQLSFLSTRLVRGWSHLERQKGGIGLRGPGETQLETDRRLIGNRIKQLKKRLDKQHNQKNLNRYSRKKGNNKLVALVGYTNAGKTSLFNRLTKGGLEAEDKLFATLDTTTRRANFKFKALDTVLFSDTVGFISNLPTKLIESFKATLDDLASADLLIHVIDAADPDKDYKIEQVNLILEDLGVSEVPQIRALNKIDLLQGTQIMPANNQYPETKISSETKEGLDELKIIISESLFGDLLTGWINFSPMQANIRSKLFDTGCILEEKIDSSGQNLSLVEITQTMLKKFENIESFKELKPSPH</sequence>
<feature type="binding site" evidence="7">
    <location>
        <begin position="209"/>
        <end position="216"/>
    </location>
    <ligand>
        <name>GTP</name>
        <dbReference type="ChEBI" id="CHEBI:37565"/>
    </ligand>
</feature>
<evidence type="ECO:0000256" key="3">
    <source>
        <dbReference type="ARBA" id="ARBA00022741"/>
    </source>
</evidence>
<keyword evidence="3 6" id="KW-0547">Nucleotide-binding</keyword>
<evidence type="ECO:0000256" key="1">
    <source>
        <dbReference type="ARBA" id="ARBA00022490"/>
    </source>
</evidence>
<reference evidence="10 11" key="1">
    <citation type="journal article" date="2018" name="Microbiome">
        <title>Fine metagenomic profile of the Mediterranean stratified and mixed water columns revealed by assembly and recruitment.</title>
        <authorList>
            <person name="Haro-Moreno J.M."/>
            <person name="Lopez-Perez M."/>
            <person name="De La Torre J.R."/>
            <person name="Picazo A."/>
            <person name="Camacho A."/>
            <person name="Rodriguez-Valera F."/>
        </authorList>
    </citation>
    <scope>NUCLEOTIDE SEQUENCE [LARGE SCALE GENOMIC DNA]</scope>
    <source>
        <strain evidence="10">MED-G84</strain>
    </source>
</reference>
<evidence type="ECO:0000256" key="7">
    <source>
        <dbReference type="PIRSR" id="PIRSR006809-1"/>
    </source>
</evidence>
<evidence type="ECO:0000256" key="5">
    <source>
        <dbReference type="ARBA" id="ARBA00023134"/>
    </source>
</evidence>
<dbReference type="InterPro" id="IPR030394">
    <property type="entry name" value="G_HFLX_dom"/>
</dbReference>
<comment type="caution">
    <text evidence="10">The sequence shown here is derived from an EMBL/GenBank/DDBJ whole genome shotgun (WGS) entry which is preliminary data.</text>
</comment>
<keyword evidence="4 8" id="KW-0460">Magnesium</keyword>
<dbReference type="GO" id="GO:0005737">
    <property type="term" value="C:cytoplasm"/>
    <property type="evidence" value="ECO:0007669"/>
    <property type="project" value="UniProtKB-SubCell"/>
</dbReference>
<evidence type="ECO:0000259" key="9">
    <source>
        <dbReference type="PROSITE" id="PS51705"/>
    </source>
</evidence>
<keyword evidence="5 6" id="KW-0342">GTP-binding</keyword>
<dbReference type="HAMAP" id="MF_00900">
    <property type="entry name" value="GTPase_HflX"/>
    <property type="match status" value="1"/>
</dbReference>
<dbReference type="InterPro" id="IPR025121">
    <property type="entry name" value="GTPase_HflX_N"/>
</dbReference>
<evidence type="ECO:0000313" key="10">
    <source>
        <dbReference type="EMBL" id="RCL37995.1"/>
    </source>
</evidence>
<comment type="function">
    <text evidence="6">GTPase that associates with the 50S ribosomal subunit and may have a role during protein synthesis or ribosome biogenesis.</text>
</comment>
<dbReference type="InterPro" id="IPR032305">
    <property type="entry name" value="GTP-bd_M"/>
</dbReference>
<accession>A0A368BLN7</accession>
<dbReference type="Proteomes" id="UP000253032">
    <property type="component" value="Unassembled WGS sequence"/>
</dbReference>
<comment type="cofactor">
    <cofactor evidence="8">
        <name>Mg(2+)</name>
        <dbReference type="ChEBI" id="CHEBI:18420"/>
    </cofactor>
</comment>
<dbReference type="PANTHER" id="PTHR10229:SF0">
    <property type="entry name" value="GTP-BINDING PROTEIN 6-RELATED"/>
    <property type="match status" value="1"/>
</dbReference>
<comment type="similarity">
    <text evidence="6">Belongs to the TRAFAC class OBG-HflX-like GTPase superfamily. HflX GTPase family.</text>
</comment>
<dbReference type="EMBL" id="QOPC01000015">
    <property type="protein sequence ID" value="RCL37995.1"/>
    <property type="molecule type" value="Genomic_DNA"/>
</dbReference>
<evidence type="ECO:0000256" key="4">
    <source>
        <dbReference type="ARBA" id="ARBA00022842"/>
    </source>
</evidence>
<dbReference type="Pfam" id="PF13167">
    <property type="entry name" value="GTP-bdg_N"/>
    <property type="match status" value="1"/>
</dbReference>
<dbReference type="InterPro" id="IPR027417">
    <property type="entry name" value="P-loop_NTPase"/>
</dbReference>
<dbReference type="GO" id="GO:0043022">
    <property type="term" value="F:ribosome binding"/>
    <property type="evidence" value="ECO:0007669"/>
    <property type="project" value="TreeGrafter"/>
</dbReference>
<evidence type="ECO:0000256" key="8">
    <source>
        <dbReference type="PIRSR" id="PIRSR006809-2"/>
    </source>
</evidence>
<keyword evidence="1 6" id="KW-0963">Cytoplasm</keyword>
<gene>
    <name evidence="6 10" type="primary">hflX</name>
    <name evidence="10" type="ORF">DBW98_03160</name>
</gene>
<feature type="binding site" evidence="8">
    <location>
        <position position="216"/>
    </location>
    <ligand>
        <name>Mg(2+)</name>
        <dbReference type="ChEBI" id="CHEBI:18420"/>
    </ligand>
</feature>
<feature type="binding site" evidence="7">
    <location>
        <begin position="234"/>
        <end position="238"/>
    </location>
    <ligand>
        <name>GTP</name>
        <dbReference type="ChEBI" id="CHEBI:37565"/>
    </ligand>
</feature>
<dbReference type="PANTHER" id="PTHR10229">
    <property type="entry name" value="GTP-BINDING PROTEIN HFLX"/>
    <property type="match status" value="1"/>
</dbReference>
<feature type="binding site" evidence="7">
    <location>
        <begin position="258"/>
        <end position="261"/>
    </location>
    <ligand>
        <name>GTP</name>
        <dbReference type="ChEBI" id="CHEBI:37565"/>
    </ligand>
</feature>
<dbReference type="InterPro" id="IPR006073">
    <property type="entry name" value="GTP-bd"/>
</dbReference>
<dbReference type="GO" id="GO:0046872">
    <property type="term" value="F:metal ion binding"/>
    <property type="evidence" value="ECO:0007669"/>
    <property type="project" value="UniProtKB-KW"/>
</dbReference>
<dbReference type="PROSITE" id="PS51705">
    <property type="entry name" value="G_HFLX"/>
    <property type="match status" value="1"/>
</dbReference>
<dbReference type="PIRSF" id="PIRSF006809">
    <property type="entry name" value="GTP-binding_hflX_prd"/>
    <property type="match status" value="1"/>
</dbReference>
<dbReference type="PRINTS" id="PR00326">
    <property type="entry name" value="GTP1OBG"/>
</dbReference>
<dbReference type="AlphaFoldDB" id="A0A368BLN7"/>
<dbReference type="Pfam" id="PF16360">
    <property type="entry name" value="GTP-bdg_M"/>
    <property type="match status" value="1"/>
</dbReference>
<dbReference type="CDD" id="cd01878">
    <property type="entry name" value="HflX"/>
    <property type="match status" value="1"/>
</dbReference>
<evidence type="ECO:0000256" key="2">
    <source>
        <dbReference type="ARBA" id="ARBA00022723"/>
    </source>
</evidence>
<comment type="subunit">
    <text evidence="6">Monomer. Associates with the 50S ribosomal subunit.</text>
</comment>
<evidence type="ECO:0000313" key="11">
    <source>
        <dbReference type="Proteomes" id="UP000253032"/>
    </source>
</evidence>
<keyword evidence="2 8" id="KW-0479">Metal-binding</keyword>
<organism evidence="10 11">
    <name type="scientific">SAR86 cluster bacterium</name>
    <dbReference type="NCBI Taxonomy" id="2030880"/>
    <lineage>
        <taxon>Bacteria</taxon>
        <taxon>Pseudomonadati</taxon>
        <taxon>Pseudomonadota</taxon>
        <taxon>Gammaproteobacteria</taxon>
        <taxon>SAR86 cluster</taxon>
    </lineage>
</organism>
<feature type="domain" description="Hflx-type G" evidence="9">
    <location>
        <begin position="203"/>
        <end position="369"/>
    </location>
</feature>
<feature type="binding site" evidence="8">
    <location>
        <position position="236"/>
    </location>
    <ligand>
        <name>Mg(2+)</name>
        <dbReference type="ChEBI" id="CHEBI:18420"/>
    </ligand>
</feature>
<dbReference type="Pfam" id="PF01926">
    <property type="entry name" value="MMR_HSR1"/>
    <property type="match status" value="1"/>
</dbReference>
<dbReference type="InterPro" id="IPR016496">
    <property type="entry name" value="GTPase_HflX"/>
</dbReference>
<proteinExistence type="inferred from homology"/>
<dbReference type="NCBIfam" id="TIGR03156">
    <property type="entry name" value="GTP_HflX"/>
    <property type="match status" value="1"/>
</dbReference>
<dbReference type="Gene3D" id="3.40.50.11060">
    <property type="entry name" value="GTPase HflX, N-terminal domain"/>
    <property type="match status" value="1"/>
</dbReference>
<name>A0A368BLN7_9GAMM</name>
<dbReference type="Gene3D" id="6.10.250.2860">
    <property type="match status" value="1"/>
</dbReference>
<dbReference type="GO" id="GO:0005525">
    <property type="term" value="F:GTP binding"/>
    <property type="evidence" value="ECO:0007669"/>
    <property type="project" value="UniProtKB-UniRule"/>
</dbReference>